<name>E3CDA2_STRPA</name>
<dbReference type="AlphaFoldDB" id="E3CDA2"/>
<evidence type="ECO:0000313" key="1">
    <source>
        <dbReference type="EMBL" id="EFQ55271.1"/>
    </source>
</evidence>
<organism evidence="1 2">
    <name type="scientific">Streptococcus parasanguinis F0405</name>
    <dbReference type="NCBI Taxonomy" id="905067"/>
    <lineage>
        <taxon>Bacteria</taxon>
        <taxon>Bacillati</taxon>
        <taxon>Bacillota</taxon>
        <taxon>Bacilli</taxon>
        <taxon>Lactobacillales</taxon>
        <taxon>Streptococcaceae</taxon>
        <taxon>Streptococcus</taxon>
    </lineage>
</organism>
<dbReference type="Proteomes" id="UP000003812">
    <property type="component" value="Unassembled WGS sequence"/>
</dbReference>
<evidence type="ECO:0000313" key="2">
    <source>
        <dbReference type="Proteomes" id="UP000003812"/>
    </source>
</evidence>
<gene>
    <name evidence="1" type="ORF">HMPREF9626_0752</name>
</gene>
<dbReference type="EMBL" id="AEKM01000007">
    <property type="protein sequence ID" value="EFQ55271.1"/>
    <property type="molecule type" value="Genomic_DNA"/>
</dbReference>
<sequence>MISDAYKDWQFRAFTYHFVGNTLEQTGPGGVFSVVMIQCPQPPQVQLPVQVFYENGVLCDYQNENLNVETLHDRIEKLGELAKGL</sequence>
<reference evidence="1 2" key="1">
    <citation type="submission" date="2010-10" db="EMBL/GenBank/DDBJ databases">
        <authorList>
            <person name="Durkin A.S."/>
            <person name="Madupu R."/>
            <person name="Torralba M."/>
            <person name="Gillis M."/>
            <person name="Methe B."/>
            <person name="Sutton G."/>
            <person name="Nelson K.E."/>
        </authorList>
    </citation>
    <scope>NUCLEOTIDE SEQUENCE [LARGE SCALE GENOMIC DNA]</scope>
    <source>
        <strain evidence="1 2">F0405</strain>
    </source>
</reference>
<protein>
    <submittedName>
        <fullName evidence="1">Uncharacterized protein</fullName>
    </submittedName>
</protein>
<proteinExistence type="predicted"/>
<comment type="caution">
    <text evidence="1">The sequence shown here is derived from an EMBL/GenBank/DDBJ whole genome shotgun (WGS) entry which is preliminary data.</text>
</comment>
<accession>E3CDA2</accession>